<feature type="domain" description="TfoX N-terminal" evidence="1">
    <location>
        <begin position="14"/>
        <end position="103"/>
    </location>
</feature>
<name>A0ABS0B829_9GAMM</name>
<gene>
    <name evidence="2" type="ORF">IU514_07185</name>
</gene>
<dbReference type="Pfam" id="PF04993">
    <property type="entry name" value="TfoX_N"/>
    <property type="match status" value="1"/>
</dbReference>
<evidence type="ECO:0000259" key="1">
    <source>
        <dbReference type="Pfam" id="PF04993"/>
    </source>
</evidence>
<dbReference type="InterPro" id="IPR007076">
    <property type="entry name" value="TfoX_N"/>
</dbReference>
<reference evidence="2 3" key="1">
    <citation type="submission" date="2020-11" db="EMBL/GenBank/DDBJ databases">
        <title>Draft Genome Sequence and Secondary Metabolite Biosynthetic Potential of the Lysobacter niastensis Type strain DSM 18481.</title>
        <authorList>
            <person name="Turrini P."/>
            <person name="Artuso I."/>
            <person name="Tescari M."/>
            <person name="Lugli G.A."/>
            <person name="Frangipani E."/>
            <person name="Ventura M."/>
            <person name="Visca P."/>
        </authorList>
    </citation>
    <scope>NUCLEOTIDE SEQUENCE [LARGE SCALE GENOMIC DNA]</scope>
    <source>
        <strain evidence="2 3">DSM 18481</strain>
    </source>
</reference>
<dbReference type="InterPro" id="IPR047525">
    <property type="entry name" value="TfoX-like"/>
</dbReference>
<evidence type="ECO:0000313" key="3">
    <source>
        <dbReference type="Proteomes" id="UP001429984"/>
    </source>
</evidence>
<dbReference type="RefSeq" id="WP_194930392.1">
    <property type="nucleotide sequence ID" value="NZ_JADLZT010000003.1"/>
</dbReference>
<sequence>MSADLIAHLQDLSAESGRLTARAMFGGHGLYLDGLLVGVLIEEGVYLKADDETRARFEAAGCAPYVYQGQQQPITMSYWSVPEEALDSADTWRIWLRLAQEAALRKAAKKPPRRAKKAAR</sequence>
<dbReference type="EMBL" id="JADLZT010000003">
    <property type="protein sequence ID" value="MBF6023809.1"/>
    <property type="molecule type" value="Genomic_DNA"/>
</dbReference>
<comment type="caution">
    <text evidence="2">The sequence shown here is derived from an EMBL/GenBank/DDBJ whole genome shotgun (WGS) entry which is preliminary data.</text>
</comment>
<organism evidence="2 3">
    <name type="scientific">Lysobacter niastensis</name>
    <dbReference type="NCBI Taxonomy" id="380629"/>
    <lineage>
        <taxon>Bacteria</taxon>
        <taxon>Pseudomonadati</taxon>
        <taxon>Pseudomonadota</taxon>
        <taxon>Gammaproteobacteria</taxon>
        <taxon>Lysobacterales</taxon>
        <taxon>Lysobacteraceae</taxon>
        <taxon>Lysobacter</taxon>
    </lineage>
</organism>
<keyword evidence="3" id="KW-1185">Reference proteome</keyword>
<proteinExistence type="predicted"/>
<dbReference type="PANTHER" id="PTHR36121:SF1">
    <property type="entry name" value="PROTEIN SXY"/>
    <property type="match status" value="1"/>
</dbReference>
<dbReference type="Gene3D" id="3.30.1460.30">
    <property type="entry name" value="YgaC/TfoX-N like chaperone"/>
    <property type="match status" value="1"/>
</dbReference>
<dbReference type="Proteomes" id="UP001429984">
    <property type="component" value="Unassembled WGS sequence"/>
</dbReference>
<dbReference type="PANTHER" id="PTHR36121">
    <property type="entry name" value="PROTEIN SXY"/>
    <property type="match status" value="1"/>
</dbReference>
<accession>A0ABS0B829</accession>
<dbReference type="SUPFAM" id="SSF159894">
    <property type="entry name" value="YgaC/TfoX-N like"/>
    <property type="match status" value="1"/>
</dbReference>
<protein>
    <submittedName>
        <fullName evidence="2">TfoX/Sxy family protein</fullName>
    </submittedName>
</protein>
<evidence type="ECO:0000313" key="2">
    <source>
        <dbReference type="EMBL" id="MBF6023809.1"/>
    </source>
</evidence>